<dbReference type="InterPro" id="IPR050983">
    <property type="entry name" value="GST_Omega/HSP26"/>
</dbReference>
<evidence type="ECO:0000313" key="4">
    <source>
        <dbReference type="Proteomes" id="UP000039865"/>
    </source>
</evidence>
<dbReference type="Pfam" id="PF13417">
    <property type="entry name" value="GST_N_3"/>
    <property type="match status" value="1"/>
</dbReference>
<keyword evidence="4" id="KW-1185">Reference proteome</keyword>
<dbReference type="PANTHER" id="PTHR43968">
    <property type="match status" value="1"/>
</dbReference>
<keyword evidence="3" id="KW-0808">Transferase</keyword>
<dbReference type="SUPFAM" id="SSF47616">
    <property type="entry name" value="GST C-terminal domain-like"/>
    <property type="match status" value="1"/>
</dbReference>
<dbReference type="InterPro" id="IPR036249">
    <property type="entry name" value="Thioredoxin-like_sf"/>
</dbReference>
<dbReference type="Gene3D" id="3.40.30.10">
    <property type="entry name" value="Glutaredoxin"/>
    <property type="match status" value="1"/>
</dbReference>
<dbReference type="PROSITE" id="PS50404">
    <property type="entry name" value="GST_NTER"/>
    <property type="match status" value="1"/>
</dbReference>
<dbReference type="Gene3D" id="1.20.1050.10">
    <property type="match status" value="1"/>
</dbReference>
<feature type="domain" description="GST N-terminal" evidence="1">
    <location>
        <begin position="27"/>
        <end position="105"/>
    </location>
</feature>
<dbReference type="SFLD" id="SFLDG00358">
    <property type="entry name" value="Main_(cytGST)"/>
    <property type="match status" value="1"/>
</dbReference>
<protein>
    <submittedName>
        <fullName evidence="3">Glutathione s-transferase</fullName>
    </submittedName>
</protein>
<dbReference type="AlphaFoldDB" id="A0A078AHT7"/>
<dbReference type="InterPro" id="IPR040079">
    <property type="entry name" value="Glutathione_S-Trfase"/>
</dbReference>
<feature type="domain" description="GST C-terminal" evidence="2">
    <location>
        <begin position="112"/>
        <end position="250"/>
    </location>
</feature>
<organism evidence="3 4">
    <name type="scientific">Stylonychia lemnae</name>
    <name type="common">Ciliate</name>
    <dbReference type="NCBI Taxonomy" id="5949"/>
    <lineage>
        <taxon>Eukaryota</taxon>
        <taxon>Sar</taxon>
        <taxon>Alveolata</taxon>
        <taxon>Ciliophora</taxon>
        <taxon>Intramacronucleata</taxon>
        <taxon>Spirotrichea</taxon>
        <taxon>Stichotrichia</taxon>
        <taxon>Sporadotrichida</taxon>
        <taxon>Oxytrichidae</taxon>
        <taxon>Stylonychinae</taxon>
        <taxon>Stylonychia</taxon>
    </lineage>
</organism>
<accession>A0A078AHT7</accession>
<dbReference type="SUPFAM" id="SSF52833">
    <property type="entry name" value="Thioredoxin-like"/>
    <property type="match status" value="1"/>
</dbReference>
<dbReference type="PANTHER" id="PTHR43968:SF6">
    <property type="entry name" value="GLUTATHIONE S-TRANSFERASE OMEGA"/>
    <property type="match status" value="1"/>
</dbReference>
<dbReference type="OMA" id="HESKVIM"/>
<evidence type="ECO:0000259" key="1">
    <source>
        <dbReference type="PROSITE" id="PS50404"/>
    </source>
</evidence>
<name>A0A078AHT7_STYLE</name>
<sequence length="265" mass="30410">MSAESTNDLTEIFVTSGDQPKPATNPNYLRLYGHHLCPFVEKARLALAARNVVYQNCEIDLSNKTEWHVAINGGFVPVLEFPDGTIIHESKVIMEYAEEAYPDQGYSTLPDDPVEKAQLRLASLIIDQVQAAYYPMYMKKFGFDDNDLKNLKEKLQKVEDLLAQRQNESGFAWGTENPTQLDIHLYPLMSRLQYMRGSAFNEHIAERIDPETNYPRIIRLVEAIRNREEFKNAVTQKIPQHSIIQKLVELPEGQRLSLSLPVKFE</sequence>
<dbReference type="OrthoDB" id="424403at2759"/>
<dbReference type="InterPro" id="IPR010987">
    <property type="entry name" value="Glutathione-S-Trfase_C-like"/>
</dbReference>
<dbReference type="InterPro" id="IPR004045">
    <property type="entry name" value="Glutathione_S-Trfase_N"/>
</dbReference>
<dbReference type="GO" id="GO:0005737">
    <property type="term" value="C:cytoplasm"/>
    <property type="evidence" value="ECO:0007669"/>
    <property type="project" value="TreeGrafter"/>
</dbReference>
<evidence type="ECO:0000313" key="3">
    <source>
        <dbReference type="EMBL" id="CDW81451.1"/>
    </source>
</evidence>
<dbReference type="GO" id="GO:0016740">
    <property type="term" value="F:transferase activity"/>
    <property type="evidence" value="ECO:0007669"/>
    <property type="project" value="UniProtKB-KW"/>
</dbReference>
<proteinExistence type="predicted"/>
<dbReference type="InParanoid" id="A0A078AHT7"/>
<evidence type="ECO:0000259" key="2">
    <source>
        <dbReference type="PROSITE" id="PS50405"/>
    </source>
</evidence>
<reference evidence="3 4" key="1">
    <citation type="submission" date="2014-06" db="EMBL/GenBank/DDBJ databases">
        <authorList>
            <person name="Swart Estienne"/>
        </authorList>
    </citation>
    <scope>NUCLEOTIDE SEQUENCE [LARGE SCALE GENOMIC DNA]</scope>
    <source>
        <strain evidence="3 4">130c</strain>
    </source>
</reference>
<dbReference type="SFLD" id="SFLDS00019">
    <property type="entry name" value="Glutathione_Transferase_(cytos"/>
    <property type="match status" value="1"/>
</dbReference>
<dbReference type="InterPro" id="IPR036282">
    <property type="entry name" value="Glutathione-S-Trfase_C_sf"/>
</dbReference>
<dbReference type="PROSITE" id="PS50405">
    <property type="entry name" value="GST_CTER"/>
    <property type="match status" value="1"/>
</dbReference>
<dbReference type="Proteomes" id="UP000039865">
    <property type="component" value="Unassembled WGS sequence"/>
</dbReference>
<gene>
    <name evidence="3" type="primary">Contig1263.g1388</name>
    <name evidence="3" type="ORF">STYLEM_10468</name>
</gene>
<dbReference type="EMBL" id="CCKQ01009962">
    <property type="protein sequence ID" value="CDW81451.1"/>
    <property type="molecule type" value="Genomic_DNA"/>
</dbReference>